<keyword evidence="2" id="KW-1185">Reference proteome</keyword>
<evidence type="ECO:0000313" key="2">
    <source>
        <dbReference type="Proteomes" id="UP000828941"/>
    </source>
</evidence>
<protein>
    <submittedName>
        <fullName evidence="1">Uncharacterized protein</fullName>
    </submittedName>
</protein>
<reference evidence="1 2" key="1">
    <citation type="journal article" date="2022" name="DNA Res.">
        <title>Chromosomal-level genome assembly of the orchid tree Bauhinia variegata (Leguminosae; Cercidoideae) supports the allotetraploid origin hypothesis of Bauhinia.</title>
        <authorList>
            <person name="Zhong Y."/>
            <person name="Chen Y."/>
            <person name="Zheng D."/>
            <person name="Pang J."/>
            <person name="Liu Y."/>
            <person name="Luo S."/>
            <person name="Meng S."/>
            <person name="Qian L."/>
            <person name="Wei D."/>
            <person name="Dai S."/>
            <person name="Zhou R."/>
        </authorList>
    </citation>
    <scope>NUCLEOTIDE SEQUENCE [LARGE SCALE GENOMIC DNA]</scope>
    <source>
        <strain evidence="1">BV-YZ2020</strain>
    </source>
</reference>
<gene>
    <name evidence="1" type="ORF">L6164_033525</name>
</gene>
<organism evidence="1 2">
    <name type="scientific">Bauhinia variegata</name>
    <name type="common">Purple orchid tree</name>
    <name type="synonym">Phanera variegata</name>
    <dbReference type="NCBI Taxonomy" id="167791"/>
    <lineage>
        <taxon>Eukaryota</taxon>
        <taxon>Viridiplantae</taxon>
        <taxon>Streptophyta</taxon>
        <taxon>Embryophyta</taxon>
        <taxon>Tracheophyta</taxon>
        <taxon>Spermatophyta</taxon>
        <taxon>Magnoliopsida</taxon>
        <taxon>eudicotyledons</taxon>
        <taxon>Gunneridae</taxon>
        <taxon>Pentapetalae</taxon>
        <taxon>rosids</taxon>
        <taxon>fabids</taxon>
        <taxon>Fabales</taxon>
        <taxon>Fabaceae</taxon>
        <taxon>Cercidoideae</taxon>
        <taxon>Cercideae</taxon>
        <taxon>Bauhiniinae</taxon>
        <taxon>Bauhinia</taxon>
    </lineage>
</organism>
<sequence length="605" mass="67523">MADVPSLISLCIDTLKEELVRGDDVLPAIPELPFDLIDILITRLPPLALTKLQNHLPYDDQDMQVFSHDRVGDKRKRGRDWNLDVAWRMLFKLRWPNLVDQIQTTDWQQVYWETHLQNCLDVAAERALIPSFNGYIGDIQIPDTILKHVGFDGHTSYSFHDHSKLSYHCLQFGCHARCLRLQNVLCTAEISDLLRECKLRSLVLGWIRSKEQIDGLCKLLAQHSKTLTSLEFFYCSVSSDFVKAICDSVVIKGVQRHGIEHLSINSSSSVDSWTATLPSELVSFLSSGRSLCSLKLSNNDLRRNFAQSLFMTLLNLSSGISVLDLSENHIAGWLSDFNQRTSRVSHLSLGIGKSLQLLRVLNLRGNFLKKDDLEGLRHALAHMPNLENLDISDNFFKDEGIRNLIPYFVEASETCSPLADLKLENCELSCDGVYLLLDALSTFKGPLKSLSIAENFLGSEIAATLGKFLDTSIQVLNIGGIGLGPSGFRVLQDQIKGELKLVKINISKNRGGIETAKFLSRLLSHAPQLTEVNAAFNLMPIESLTVICSALKVAKGNLEHLDLTGHVWDYTPTHASLRAEFLHNGKPILILPSSPTFGAPYDDDP</sequence>
<dbReference type="EMBL" id="CM039438">
    <property type="protein sequence ID" value="KAI4300111.1"/>
    <property type="molecule type" value="Genomic_DNA"/>
</dbReference>
<dbReference type="Proteomes" id="UP000828941">
    <property type="component" value="Chromosome 13"/>
</dbReference>
<comment type="caution">
    <text evidence="1">The sequence shown here is derived from an EMBL/GenBank/DDBJ whole genome shotgun (WGS) entry which is preliminary data.</text>
</comment>
<name>A0ACB9KS71_BAUVA</name>
<accession>A0ACB9KS71</accession>
<proteinExistence type="predicted"/>
<evidence type="ECO:0000313" key="1">
    <source>
        <dbReference type="EMBL" id="KAI4300111.1"/>
    </source>
</evidence>